<gene>
    <name evidence="2" type="ORF">QR680_010201</name>
</gene>
<keyword evidence="3" id="KW-1185">Reference proteome</keyword>
<protein>
    <submittedName>
        <fullName evidence="2">Uncharacterized protein</fullName>
    </submittedName>
</protein>
<evidence type="ECO:0000313" key="2">
    <source>
        <dbReference type="EMBL" id="KAK0427382.1"/>
    </source>
</evidence>
<feature type="transmembrane region" description="Helical" evidence="1">
    <location>
        <begin position="74"/>
        <end position="98"/>
    </location>
</feature>
<feature type="transmembrane region" description="Helical" evidence="1">
    <location>
        <begin position="43"/>
        <end position="68"/>
    </location>
</feature>
<dbReference type="SUPFAM" id="SSF81321">
    <property type="entry name" value="Family A G protein-coupled receptor-like"/>
    <property type="match status" value="1"/>
</dbReference>
<accession>A0AA39MAT4</accession>
<feature type="transmembrane region" description="Helical" evidence="1">
    <location>
        <begin position="164"/>
        <end position="187"/>
    </location>
</feature>
<comment type="caution">
    <text evidence="2">The sequence shown here is derived from an EMBL/GenBank/DDBJ whole genome shotgun (WGS) entry which is preliminary data.</text>
</comment>
<keyword evidence="1" id="KW-0812">Transmembrane</keyword>
<dbReference type="EMBL" id="JAUCMV010000001">
    <property type="protein sequence ID" value="KAK0427382.1"/>
    <property type="molecule type" value="Genomic_DNA"/>
</dbReference>
<keyword evidence="1" id="KW-1133">Transmembrane helix</keyword>
<sequence length="278" mass="32186">MDPLRFVVGLFYIVCPLVLLPAYVRIVYIFLSKKKYRTCESYRIMILIGIVQCVTTPLGCILSGMVHLLDYDPFGLSAMVIKIYPGGFRAESMLSLVLALNRFRIMCGLRYPELVHKILMVVACLIGITYTSLLFTPLCEYRIIPGHYLMEYNLAIPSCRKIQLIGSYFITGPSFVSLLLYIIMIAYIIKLKMKKTVKQGSREERRIFLYAITRFAIEFSFVGTYHYAVPPHYPIYDITINVGLLLTSLLLSPALYLILYRSVRKEFFPFKKVRWHHN</sequence>
<dbReference type="PANTHER" id="PTHR23021:SF26">
    <property type="entry name" value="SERPENTINE RECEPTOR, CLASS T"/>
    <property type="match status" value="1"/>
</dbReference>
<evidence type="ECO:0000313" key="3">
    <source>
        <dbReference type="Proteomes" id="UP001175271"/>
    </source>
</evidence>
<dbReference type="AlphaFoldDB" id="A0AA39MAT4"/>
<feature type="transmembrane region" description="Helical" evidence="1">
    <location>
        <begin position="207"/>
        <end position="228"/>
    </location>
</feature>
<organism evidence="2 3">
    <name type="scientific">Steinernema hermaphroditum</name>
    <dbReference type="NCBI Taxonomy" id="289476"/>
    <lineage>
        <taxon>Eukaryota</taxon>
        <taxon>Metazoa</taxon>
        <taxon>Ecdysozoa</taxon>
        <taxon>Nematoda</taxon>
        <taxon>Chromadorea</taxon>
        <taxon>Rhabditida</taxon>
        <taxon>Tylenchina</taxon>
        <taxon>Panagrolaimomorpha</taxon>
        <taxon>Strongyloidoidea</taxon>
        <taxon>Steinernematidae</taxon>
        <taxon>Steinernema</taxon>
    </lineage>
</organism>
<feature type="transmembrane region" description="Helical" evidence="1">
    <location>
        <begin position="6"/>
        <end position="31"/>
    </location>
</feature>
<evidence type="ECO:0000256" key="1">
    <source>
        <dbReference type="SAM" id="Phobius"/>
    </source>
</evidence>
<dbReference type="Proteomes" id="UP001175271">
    <property type="component" value="Unassembled WGS sequence"/>
</dbReference>
<proteinExistence type="predicted"/>
<keyword evidence="1" id="KW-0472">Membrane</keyword>
<feature type="transmembrane region" description="Helical" evidence="1">
    <location>
        <begin position="118"/>
        <end position="144"/>
    </location>
</feature>
<dbReference type="InterPro" id="IPR019425">
    <property type="entry name" value="7TM_GPCR_serpentine_rcpt_Srt"/>
</dbReference>
<dbReference type="PANTHER" id="PTHR23021">
    <property type="entry name" value="SERPENTINE RECEPTOR, CLASS T"/>
    <property type="match status" value="1"/>
</dbReference>
<feature type="transmembrane region" description="Helical" evidence="1">
    <location>
        <begin position="240"/>
        <end position="259"/>
    </location>
</feature>
<name>A0AA39MAT4_9BILA</name>
<reference evidence="2" key="1">
    <citation type="submission" date="2023-06" db="EMBL/GenBank/DDBJ databases">
        <title>Genomic analysis of the entomopathogenic nematode Steinernema hermaphroditum.</title>
        <authorList>
            <person name="Schwarz E.M."/>
            <person name="Heppert J.K."/>
            <person name="Baniya A."/>
            <person name="Schwartz H.T."/>
            <person name="Tan C.-H."/>
            <person name="Antoshechkin I."/>
            <person name="Sternberg P.W."/>
            <person name="Goodrich-Blair H."/>
            <person name="Dillman A.R."/>
        </authorList>
    </citation>
    <scope>NUCLEOTIDE SEQUENCE</scope>
    <source>
        <strain evidence="2">PS9179</strain>
        <tissue evidence="2">Whole animal</tissue>
    </source>
</reference>